<feature type="transmembrane region" description="Helical" evidence="7">
    <location>
        <begin position="162"/>
        <end position="182"/>
    </location>
</feature>
<sequence>MTATPTGTAGTAVIADAVSVLHSSGAETDRTLERAEQLARAVGVERMHLEPGWSVSVLETGPPVVAVPAAVAMNRVVAADRAIDDLAAHRTSVEQARERLAAAAALPPVNVAVFAAACAVGASGLAVLLGVRHVETVLLIAVSAAAGAVLRRAIGRLGGNNFWQVGAAALLAGLIGALSIVLDDSSALRLAAVCPCMVLVPGPHLLNGALDVAAYRIPLGLARLTFASVTLLCIGTGLLLGLGAVGADLAPDPAGREVPLLVDVVVAGVVAVCYGVFYSAPLRMLAWPLVVGGLVHGVHWLAQARLHWDAASSAGLAALLAGLVLVPVSRRFRVPFAGIGFASVVSMMPGVLVFRAMSAFVQLRPDDGALLVRAVDDLTLAGATVVLLALGLLVPAAIDRAVRRGRPRW</sequence>
<dbReference type="Proteomes" id="UP001500967">
    <property type="component" value="Unassembled WGS sequence"/>
</dbReference>
<feature type="transmembrane region" description="Helical" evidence="7">
    <location>
        <begin position="284"/>
        <end position="302"/>
    </location>
</feature>
<dbReference type="PANTHER" id="PTHR34390:SF2">
    <property type="entry name" value="SUCCINATE TRANSPORTER SUBUNIT YJJP-RELATED"/>
    <property type="match status" value="1"/>
</dbReference>
<dbReference type="Pfam" id="PF12821">
    <property type="entry name" value="ThrE_2"/>
    <property type="match status" value="1"/>
</dbReference>
<feature type="transmembrane region" description="Helical" evidence="7">
    <location>
        <begin position="221"/>
        <end position="246"/>
    </location>
</feature>
<feature type="transmembrane region" description="Helical" evidence="7">
    <location>
        <begin position="336"/>
        <end position="358"/>
    </location>
</feature>
<name>A0ABN0UYG4_9ACTN</name>
<gene>
    <name evidence="10" type="ORF">GCM10009539_60270</name>
</gene>
<dbReference type="InterPro" id="IPR024528">
    <property type="entry name" value="ThrE_2"/>
</dbReference>
<keyword evidence="2" id="KW-1003">Cell membrane</keyword>
<feature type="transmembrane region" description="Helical" evidence="7">
    <location>
        <begin position="133"/>
        <end position="150"/>
    </location>
</feature>
<feature type="transmembrane region" description="Helical" evidence="7">
    <location>
        <begin position="378"/>
        <end position="398"/>
    </location>
</feature>
<evidence type="ECO:0000313" key="10">
    <source>
        <dbReference type="EMBL" id="GAA0265634.1"/>
    </source>
</evidence>
<accession>A0ABN0UYG4</accession>
<evidence type="ECO:0000313" key="11">
    <source>
        <dbReference type="Proteomes" id="UP001500967"/>
    </source>
</evidence>
<keyword evidence="3 7" id="KW-0812">Transmembrane</keyword>
<evidence type="ECO:0000259" key="9">
    <source>
        <dbReference type="Pfam" id="PF12821"/>
    </source>
</evidence>
<evidence type="ECO:0000256" key="5">
    <source>
        <dbReference type="ARBA" id="ARBA00023136"/>
    </source>
</evidence>
<proteinExistence type="inferred from homology"/>
<dbReference type="EMBL" id="BAAAGX010000025">
    <property type="protein sequence ID" value="GAA0265634.1"/>
    <property type="molecule type" value="Genomic_DNA"/>
</dbReference>
<keyword evidence="11" id="KW-1185">Reference proteome</keyword>
<feature type="domain" description="Threonine/Serine exporter ThrE" evidence="9">
    <location>
        <begin position="264"/>
        <end position="397"/>
    </location>
</feature>
<reference evidence="10 11" key="1">
    <citation type="journal article" date="2019" name="Int. J. Syst. Evol. Microbiol.">
        <title>The Global Catalogue of Microorganisms (GCM) 10K type strain sequencing project: providing services to taxonomists for standard genome sequencing and annotation.</title>
        <authorList>
            <consortium name="The Broad Institute Genomics Platform"/>
            <consortium name="The Broad Institute Genome Sequencing Center for Infectious Disease"/>
            <person name="Wu L."/>
            <person name="Ma J."/>
        </authorList>
    </citation>
    <scope>NUCLEOTIDE SEQUENCE [LARGE SCALE GENOMIC DNA]</scope>
    <source>
        <strain evidence="10 11">JCM 10425</strain>
    </source>
</reference>
<dbReference type="Pfam" id="PF06738">
    <property type="entry name" value="ThrE"/>
    <property type="match status" value="1"/>
</dbReference>
<evidence type="ECO:0000256" key="1">
    <source>
        <dbReference type="ARBA" id="ARBA00004651"/>
    </source>
</evidence>
<dbReference type="RefSeq" id="WP_344652293.1">
    <property type="nucleotide sequence ID" value="NZ_BAAAGX010000025.1"/>
</dbReference>
<evidence type="ECO:0000259" key="8">
    <source>
        <dbReference type="Pfam" id="PF06738"/>
    </source>
</evidence>
<feature type="transmembrane region" description="Helical" evidence="7">
    <location>
        <begin position="258"/>
        <end position="277"/>
    </location>
</feature>
<evidence type="ECO:0000256" key="6">
    <source>
        <dbReference type="ARBA" id="ARBA00034125"/>
    </source>
</evidence>
<organism evidence="10 11">
    <name type="scientific">Cryptosporangium japonicum</name>
    <dbReference type="NCBI Taxonomy" id="80872"/>
    <lineage>
        <taxon>Bacteria</taxon>
        <taxon>Bacillati</taxon>
        <taxon>Actinomycetota</taxon>
        <taxon>Actinomycetes</taxon>
        <taxon>Cryptosporangiales</taxon>
        <taxon>Cryptosporangiaceae</taxon>
        <taxon>Cryptosporangium</taxon>
    </lineage>
</organism>
<evidence type="ECO:0000256" key="2">
    <source>
        <dbReference type="ARBA" id="ARBA00022475"/>
    </source>
</evidence>
<dbReference type="InterPro" id="IPR050539">
    <property type="entry name" value="ThrE_Dicarb/AminoAcid_Exp"/>
</dbReference>
<evidence type="ECO:0000256" key="7">
    <source>
        <dbReference type="SAM" id="Phobius"/>
    </source>
</evidence>
<dbReference type="InterPro" id="IPR010619">
    <property type="entry name" value="ThrE-like_N"/>
</dbReference>
<comment type="similarity">
    <text evidence="6">Belongs to the ThrE exporter (TC 2.A.79) family.</text>
</comment>
<dbReference type="PANTHER" id="PTHR34390">
    <property type="entry name" value="UPF0442 PROTEIN YJJB-RELATED"/>
    <property type="match status" value="1"/>
</dbReference>
<evidence type="ECO:0008006" key="12">
    <source>
        <dbReference type="Google" id="ProtNLM"/>
    </source>
</evidence>
<evidence type="ECO:0000256" key="4">
    <source>
        <dbReference type="ARBA" id="ARBA00022989"/>
    </source>
</evidence>
<feature type="transmembrane region" description="Helical" evidence="7">
    <location>
        <begin position="100"/>
        <end position="127"/>
    </location>
</feature>
<evidence type="ECO:0000256" key="3">
    <source>
        <dbReference type="ARBA" id="ARBA00022692"/>
    </source>
</evidence>
<keyword evidence="4 7" id="KW-1133">Transmembrane helix</keyword>
<keyword evidence="5 7" id="KW-0472">Membrane</keyword>
<feature type="transmembrane region" description="Helical" evidence="7">
    <location>
        <begin position="308"/>
        <end position="329"/>
    </location>
</feature>
<comment type="caution">
    <text evidence="10">The sequence shown here is derived from an EMBL/GenBank/DDBJ whole genome shotgun (WGS) entry which is preliminary data.</text>
</comment>
<protein>
    <recommendedName>
        <fullName evidence="12">Threonine/serine exporter family protein</fullName>
    </recommendedName>
</protein>
<feature type="domain" description="Threonine/serine exporter-like N-terminal" evidence="8">
    <location>
        <begin position="17"/>
        <end position="242"/>
    </location>
</feature>
<feature type="transmembrane region" description="Helical" evidence="7">
    <location>
        <begin position="188"/>
        <end position="209"/>
    </location>
</feature>
<comment type="subcellular location">
    <subcellularLocation>
        <location evidence="1">Cell membrane</location>
        <topology evidence="1">Multi-pass membrane protein</topology>
    </subcellularLocation>
</comment>